<proteinExistence type="predicted"/>
<evidence type="ECO:0000313" key="3">
    <source>
        <dbReference type="Proteomes" id="UP001221757"/>
    </source>
</evidence>
<comment type="caution">
    <text evidence="2">The sequence shown here is derived from an EMBL/GenBank/DDBJ whole genome shotgun (WGS) entry which is preliminary data.</text>
</comment>
<dbReference type="AlphaFoldDB" id="A0AAD7DUH3"/>
<evidence type="ECO:0000313" key="2">
    <source>
        <dbReference type="EMBL" id="KAJ7698086.1"/>
    </source>
</evidence>
<dbReference type="EMBL" id="JARKIE010000027">
    <property type="protein sequence ID" value="KAJ7698086.1"/>
    <property type="molecule type" value="Genomic_DNA"/>
</dbReference>
<reference evidence="2" key="1">
    <citation type="submission" date="2023-03" db="EMBL/GenBank/DDBJ databases">
        <title>Massive genome expansion in bonnet fungi (Mycena s.s.) driven by repeated elements and novel gene families across ecological guilds.</title>
        <authorList>
            <consortium name="Lawrence Berkeley National Laboratory"/>
            <person name="Harder C.B."/>
            <person name="Miyauchi S."/>
            <person name="Viragh M."/>
            <person name="Kuo A."/>
            <person name="Thoen E."/>
            <person name="Andreopoulos B."/>
            <person name="Lu D."/>
            <person name="Skrede I."/>
            <person name="Drula E."/>
            <person name="Henrissat B."/>
            <person name="Morin E."/>
            <person name="Kohler A."/>
            <person name="Barry K."/>
            <person name="LaButti K."/>
            <person name="Morin E."/>
            <person name="Salamov A."/>
            <person name="Lipzen A."/>
            <person name="Mereny Z."/>
            <person name="Hegedus B."/>
            <person name="Baldrian P."/>
            <person name="Stursova M."/>
            <person name="Weitz H."/>
            <person name="Taylor A."/>
            <person name="Grigoriev I.V."/>
            <person name="Nagy L.G."/>
            <person name="Martin F."/>
            <person name="Kauserud H."/>
        </authorList>
    </citation>
    <scope>NUCLEOTIDE SEQUENCE</scope>
    <source>
        <strain evidence="2">CBHHK067</strain>
    </source>
</reference>
<organism evidence="2 3">
    <name type="scientific">Mycena rosella</name>
    <name type="common">Pink bonnet</name>
    <name type="synonym">Agaricus rosellus</name>
    <dbReference type="NCBI Taxonomy" id="1033263"/>
    <lineage>
        <taxon>Eukaryota</taxon>
        <taxon>Fungi</taxon>
        <taxon>Dikarya</taxon>
        <taxon>Basidiomycota</taxon>
        <taxon>Agaricomycotina</taxon>
        <taxon>Agaricomycetes</taxon>
        <taxon>Agaricomycetidae</taxon>
        <taxon>Agaricales</taxon>
        <taxon>Marasmiineae</taxon>
        <taxon>Mycenaceae</taxon>
        <taxon>Mycena</taxon>
    </lineage>
</organism>
<name>A0AAD7DUH3_MYCRO</name>
<feature type="region of interest" description="Disordered" evidence="1">
    <location>
        <begin position="34"/>
        <end position="60"/>
    </location>
</feature>
<gene>
    <name evidence="2" type="ORF">B0H17DRAFT_341299</name>
</gene>
<accession>A0AAD7DUH3</accession>
<evidence type="ECO:0000256" key="1">
    <source>
        <dbReference type="SAM" id="MobiDB-lite"/>
    </source>
</evidence>
<keyword evidence="3" id="KW-1185">Reference proteome</keyword>
<sequence length="60" mass="6591">MPTPASVLSSMNYICSINADPELSCSVLYRDFASASQKPQPVNDETSKWLTDTRPTQVKA</sequence>
<protein>
    <submittedName>
        <fullName evidence="2">Uncharacterized protein</fullName>
    </submittedName>
</protein>
<dbReference type="Proteomes" id="UP001221757">
    <property type="component" value="Unassembled WGS sequence"/>
</dbReference>